<proteinExistence type="predicted"/>
<keyword evidence="1" id="KW-0067">ATP-binding</keyword>
<comment type="caution">
    <text evidence="1">The sequence shown here is derived from an EMBL/GenBank/DDBJ whole genome shotgun (WGS) entry which is preliminary data.</text>
</comment>
<dbReference type="Proteomes" id="UP001210720">
    <property type="component" value="Unassembled WGS sequence"/>
</dbReference>
<name>A0ABT4XMU0_9RHOB</name>
<keyword evidence="2" id="KW-1185">Reference proteome</keyword>
<accession>A0ABT4XMU0</accession>
<protein>
    <submittedName>
        <fullName evidence="1">ABC transporter ATP-binding protein</fullName>
    </submittedName>
</protein>
<gene>
    <name evidence="1" type="ORF">PFY00_00860</name>
</gene>
<reference evidence="1 2" key="1">
    <citation type="submission" date="2023-01" db="EMBL/GenBank/DDBJ databases">
        <title>Thalassococcus onchidii sp. nov., isolated from a marine invertebrate from the South China Sea.</title>
        <authorList>
            <person name="Xu S."/>
            <person name="Liu Z."/>
            <person name="Xu Y."/>
        </authorList>
    </citation>
    <scope>NUCLEOTIDE SEQUENCE [LARGE SCALE GENOMIC DNA]</scope>
    <source>
        <strain evidence="1 2">KCTC 32084</strain>
    </source>
</reference>
<evidence type="ECO:0000313" key="2">
    <source>
        <dbReference type="Proteomes" id="UP001210720"/>
    </source>
</evidence>
<dbReference type="GO" id="GO:0005524">
    <property type="term" value="F:ATP binding"/>
    <property type="evidence" value="ECO:0007669"/>
    <property type="project" value="UniProtKB-KW"/>
</dbReference>
<keyword evidence="1" id="KW-0547">Nucleotide-binding</keyword>
<organism evidence="1 2">
    <name type="scientific">Thalassococcus lentus</name>
    <dbReference type="NCBI Taxonomy" id="1210524"/>
    <lineage>
        <taxon>Bacteria</taxon>
        <taxon>Pseudomonadati</taxon>
        <taxon>Pseudomonadota</taxon>
        <taxon>Alphaproteobacteria</taxon>
        <taxon>Rhodobacterales</taxon>
        <taxon>Roseobacteraceae</taxon>
        <taxon>Thalassococcus</taxon>
    </lineage>
</organism>
<evidence type="ECO:0000313" key="1">
    <source>
        <dbReference type="EMBL" id="MDA7423262.1"/>
    </source>
</evidence>
<dbReference type="EMBL" id="JAQIOY010000001">
    <property type="protein sequence ID" value="MDA7423262.1"/>
    <property type="molecule type" value="Genomic_DNA"/>
</dbReference>
<sequence length="202" mass="22313">MTDLANYLENFEQIADVAPAVGSAVTTNAKLESLRLSAFEEGYRAGWDDAVKAQSDDRTRISSGFGQHLQDLSFTYHEAYGHVMNAMAPLLDEIVKAVLPKLAQQTFAQHISDQLQSMAKQIGNLEVIVAVAPQNREAVRPLLDESYGFPIRLVEDDTLAEEQADIRFGETERQLDLNALLHSVAEAVSAFTHDNRRKVANG</sequence>
<dbReference type="RefSeq" id="WP_271430626.1">
    <property type="nucleotide sequence ID" value="NZ_JAQIOY010000001.1"/>
</dbReference>